<organism evidence="3 4">
    <name type="scientific">Cyanobium gracile UHCC 0139</name>
    <dbReference type="NCBI Taxonomy" id="3110308"/>
    <lineage>
        <taxon>Bacteria</taxon>
        <taxon>Bacillati</taxon>
        <taxon>Cyanobacteriota</taxon>
        <taxon>Cyanophyceae</taxon>
        <taxon>Synechococcales</taxon>
        <taxon>Prochlorococcaceae</taxon>
        <taxon>Cyanobium</taxon>
    </lineage>
</organism>
<keyword evidence="4" id="KW-1185">Reference proteome</keyword>
<evidence type="ECO:0000256" key="1">
    <source>
        <dbReference type="ARBA" id="ARBA00023186"/>
    </source>
</evidence>
<dbReference type="SUPFAM" id="SSF46565">
    <property type="entry name" value="Chaperone J-domain"/>
    <property type="match status" value="1"/>
</dbReference>
<comment type="caution">
    <text evidence="3">The sequence shown here is derived from an EMBL/GenBank/DDBJ whole genome shotgun (WGS) entry which is preliminary data.</text>
</comment>
<dbReference type="CDD" id="cd06257">
    <property type="entry name" value="DnaJ"/>
    <property type="match status" value="1"/>
</dbReference>
<reference evidence="3 4" key="1">
    <citation type="submission" date="2023-12" db="EMBL/GenBank/DDBJ databases">
        <title>Baltic Sea Cyanobacteria.</title>
        <authorList>
            <person name="Delbaje E."/>
            <person name="Fewer D.P."/>
            <person name="Shishido T.K."/>
        </authorList>
    </citation>
    <scope>NUCLEOTIDE SEQUENCE [LARGE SCALE GENOMIC DNA]</scope>
    <source>
        <strain evidence="3 4">UHCC 0139</strain>
    </source>
</reference>
<dbReference type="PANTHER" id="PTHR43096:SF52">
    <property type="entry name" value="DNAJ HOMOLOG 1, MITOCHONDRIAL-RELATED"/>
    <property type="match status" value="1"/>
</dbReference>
<feature type="domain" description="J" evidence="2">
    <location>
        <begin position="7"/>
        <end position="68"/>
    </location>
</feature>
<dbReference type="PANTHER" id="PTHR43096">
    <property type="entry name" value="DNAJ HOMOLOG 1, MITOCHONDRIAL-RELATED"/>
    <property type="match status" value="1"/>
</dbReference>
<evidence type="ECO:0000259" key="2">
    <source>
        <dbReference type="PROSITE" id="PS50076"/>
    </source>
</evidence>
<dbReference type="InterPro" id="IPR001623">
    <property type="entry name" value="DnaJ_domain"/>
</dbReference>
<dbReference type="SMART" id="SM00271">
    <property type="entry name" value="DnaJ"/>
    <property type="match status" value="1"/>
</dbReference>
<dbReference type="PROSITE" id="PS50076">
    <property type="entry name" value="DNAJ_2"/>
    <property type="match status" value="1"/>
</dbReference>
<evidence type="ECO:0000313" key="3">
    <source>
        <dbReference type="EMBL" id="MEA5392742.1"/>
    </source>
</evidence>
<dbReference type="PRINTS" id="PR00625">
    <property type="entry name" value="JDOMAIN"/>
</dbReference>
<protein>
    <submittedName>
        <fullName evidence="3">J domain-containing protein</fullName>
    </submittedName>
</protein>
<keyword evidence="1" id="KW-0143">Chaperone</keyword>
<dbReference type="Gene3D" id="1.10.287.110">
    <property type="entry name" value="DnaJ domain"/>
    <property type="match status" value="1"/>
</dbReference>
<accession>A0ABU5RY71</accession>
<dbReference type="Pfam" id="PF00226">
    <property type="entry name" value="DnaJ"/>
    <property type="match status" value="1"/>
</dbReference>
<name>A0ABU5RY71_9CYAN</name>
<dbReference type="InterPro" id="IPR036869">
    <property type="entry name" value="J_dom_sf"/>
</dbReference>
<sequence>MARTSADHYAILGVSPGATTAEIKAAYRALVKRHHPDAGGDPRTILALNAAWEVLGDGDRRRHYDHGAGVGVPARNAAGGAGTTKGATAGRHRGVGAASDEELIGWLQQVYVPIDRLIGQVINPFPAQLRTLAADPYDDELMGAFCAFLDQSRLRMEKVEALYRSRACPSAAKGFGLSLYHCLSQVQDALVELERYTMGYVDSYLHDGKEMLREARLRRSRLKEERRRVEI</sequence>
<dbReference type="EMBL" id="JAYGHX010000016">
    <property type="protein sequence ID" value="MEA5392742.1"/>
    <property type="molecule type" value="Genomic_DNA"/>
</dbReference>
<dbReference type="Proteomes" id="UP001304461">
    <property type="component" value="Unassembled WGS sequence"/>
</dbReference>
<dbReference type="RefSeq" id="WP_323306667.1">
    <property type="nucleotide sequence ID" value="NZ_JAYGHX010000016.1"/>
</dbReference>
<proteinExistence type="predicted"/>
<gene>
    <name evidence="3" type="ORF">VB738_15880</name>
</gene>
<evidence type="ECO:0000313" key="4">
    <source>
        <dbReference type="Proteomes" id="UP001304461"/>
    </source>
</evidence>